<keyword evidence="1" id="KW-0812">Transmembrane</keyword>
<reference evidence="2" key="1">
    <citation type="submission" date="2023-07" db="EMBL/GenBank/DDBJ databases">
        <title>Sequencing the genomes of 1000 actinobacteria strains.</title>
        <authorList>
            <person name="Klenk H.-P."/>
        </authorList>
    </citation>
    <scope>NUCLEOTIDE SEQUENCE</scope>
    <source>
        <strain evidence="2">DSM 44707</strain>
    </source>
</reference>
<dbReference type="RefSeq" id="WP_310364181.1">
    <property type="nucleotide sequence ID" value="NZ_JAVDYB010000001.1"/>
</dbReference>
<proteinExistence type="predicted"/>
<keyword evidence="1" id="KW-0472">Membrane</keyword>
<evidence type="ECO:0000256" key="1">
    <source>
        <dbReference type="SAM" id="Phobius"/>
    </source>
</evidence>
<feature type="transmembrane region" description="Helical" evidence="1">
    <location>
        <begin position="28"/>
        <end position="46"/>
    </location>
</feature>
<organism evidence="2 3">
    <name type="scientific">Catenuloplanes atrovinosus</name>
    <dbReference type="NCBI Taxonomy" id="137266"/>
    <lineage>
        <taxon>Bacteria</taxon>
        <taxon>Bacillati</taxon>
        <taxon>Actinomycetota</taxon>
        <taxon>Actinomycetes</taxon>
        <taxon>Micromonosporales</taxon>
        <taxon>Micromonosporaceae</taxon>
        <taxon>Catenuloplanes</taxon>
    </lineage>
</organism>
<keyword evidence="3" id="KW-1185">Reference proteome</keyword>
<evidence type="ECO:0000313" key="3">
    <source>
        <dbReference type="Proteomes" id="UP001183643"/>
    </source>
</evidence>
<dbReference type="Proteomes" id="UP001183643">
    <property type="component" value="Unassembled WGS sequence"/>
</dbReference>
<name>A0AAE3YK85_9ACTN</name>
<evidence type="ECO:0000313" key="2">
    <source>
        <dbReference type="EMBL" id="MDR7274447.1"/>
    </source>
</evidence>
<gene>
    <name evidence="2" type="ORF">J2S41_001225</name>
</gene>
<sequence>MKPIVVLLVGLLAGFVVMYGLAVLTESYLISAGVALIWFIALGNVVKRLPDDSARRRVPVPPAPGSTPNFVVVLRGYDMGEVRALSARIEAARASADPGLRAAVAAEVRGAAFHEVVRGFDRAAVDAYLHAAAADLSS</sequence>
<protein>
    <submittedName>
        <fullName evidence="2">DivIVA domain-containing protein</fullName>
    </submittedName>
</protein>
<comment type="caution">
    <text evidence="2">The sequence shown here is derived from an EMBL/GenBank/DDBJ whole genome shotgun (WGS) entry which is preliminary data.</text>
</comment>
<dbReference type="EMBL" id="JAVDYB010000001">
    <property type="protein sequence ID" value="MDR7274447.1"/>
    <property type="molecule type" value="Genomic_DNA"/>
</dbReference>
<accession>A0AAE3YK85</accession>
<feature type="transmembrane region" description="Helical" evidence="1">
    <location>
        <begin position="5"/>
        <end position="22"/>
    </location>
</feature>
<keyword evidence="1" id="KW-1133">Transmembrane helix</keyword>
<dbReference type="AlphaFoldDB" id="A0AAE3YK85"/>